<name>A0A1G1WG88_9BACT</name>
<dbReference type="AlphaFoldDB" id="A0A1G1WG88"/>
<proteinExistence type="predicted"/>
<protein>
    <submittedName>
        <fullName evidence="1">Uncharacterized protein</fullName>
    </submittedName>
</protein>
<dbReference type="Proteomes" id="UP000176389">
    <property type="component" value="Unassembled WGS sequence"/>
</dbReference>
<reference evidence="1 2" key="1">
    <citation type="journal article" date="2016" name="Nat. Commun.">
        <title>Thousands of microbial genomes shed light on interconnected biogeochemical processes in an aquifer system.</title>
        <authorList>
            <person name="Anantharaman K."/>
            <person name="Brown C.T."/>
            <person name="Hug L.A."/>
            <person name="Sharon I."/>
            <person name="Castelle C.J."/>
            <person name="Probst A.J."/>
            <person name="Thomas B.C."/>
            <person name="Singh A."/>
            <person name="Wilkins M.J."/>
            <person name="Karaoz U."/>
            <person name="Brodie E.L."/>
            <person name="Williams K.H."/>
            <person name="Hubbard S.S."/>
            <person name="Banfield J.F."/>
        </authorList>
    </citation>
    <scope>NUCLEOTIDE SEQUENCE [LARGE SCALE GENOMIC DNA]</scope>
</reference>
<comment type="caution">
    <text evidence="1">The sequence shown here is derived from an EMBL/GenBank/DDBJ whole genome shotgun (WGS) entry which is preliminary data.</text>
</comment>
<evidence type="ECO:0000313" key="2">
    <source>
        <dbReference type="Proteomes" id="UP000176389"/>
    </source>
</evidence>
<dbReference type="EMBL" id="MHCS01000013">
    <property type="protein sequence ID" value="OGY26705.1"/>
    <property type="molecule type" value="Genomic_DNA"/>
</dbReference>
<sequence length="136" mass="15104">MADKNISNPLEELYTDNSQVDTANLLSILKPFIRLHKETGTVIFTPLGISLSANKKIVLLFLAKKALFLLGVIASEPLAPKDVKLEFGKNIPPGTIDAALKRFSEKGPLRGQDGKYFIPDFNLPQVQEMFSKFNDK</sequence>
<accession>A0A1G1WG88</accession>
<dbReference type="STRING" id="1802596.A2Z11_04275"/>
<evidence type="ECO:0000313" key="1">
    <source>
        <dbReference type="EMBL" id="OGY26705.1"/>
    </source>
</evidence>
<gene>
    <name evidence="1" type="ORF">A2Z11_04275</name>
</gene>
<organism evidence="1 2">
    <name type="scientific">Candidatus Woykebacteria bacterium RBG_16_43_9</name>
    <dbReference type="NCBI Taxonomy" id="1802596"/>
    <lineage>
        <taxon>Bacteria</taxon>
        <taxon>Candidatus Woykeibacteriota</taxon>
    </lineage>
</organism>